<reference evidence="2" key="1">
    <citation type="submission" date="2018-05" db="EMBL/GenBank/DDBJ databases">
        <title>Effector identification in a new, highly contiguous assembly of the strawberry crown rot pathogen Phytophthora cactorum.</title>
        <authorList>
            <person name="Armitage A.D."/>
            <person name="Nellist C.F."/>
            <person name="Bates H."/>
            <person name="Vickerstaff R.J."/>
            <person name="Harrison R.J."/>
        </authorList>
    </citation>
    <scope>NUCLEOTIDE SEQUENCE</scope>
    <source>
        <strain evidence="2">P421</strain>
    </source>
</reference>
<dbReference type="InterPro" id="IPR050869">
    <property type="entry name" value="H3K4_H4K5_MeTrfase"/>
</dbReference>
<accession>A0A8T1GTP4</accession>
<dbReference type="Gene3D" id="2.170.270.10">
    <property type="entry name" value="SET domain"/>
    <property type="match status" value="1"/>
</dbReference>
<evidence type="ECO:0000313" key="2">
    <source>
        <dbReference type="EMBL" id="KAG3188154.1"/>
    </source>
</evidence>
<dbReference type="Proteomes" id="UP000760860">
    <property type="component" value="Unassembled WGS sequence"/>
</dbReference>
<dbReference type="PROSITE" id="PS50280">
    <property type="entry name" value="SET"/>
    <property type="match status" value="1"/>
</dbReference>
<sequence length="112" mass="12231">MEMMAMGAVAFAGLGTTQENVQKTVELLCKIQTNAFHRYDSDLGQVGIFLEPTLAMANHSCIPNAMVQFIGRKAILRAETPIEVGDEIEISYTGLCPIVTSSLSLPRSHRSF</sequence>
<dbReference type="PANTHER" id="PTHR12197:SF251">
    <property type="entry name" value="EG:BACR7C10.4 PROTEIN"/>
    <property type="match status" value="1"/>
</dbReference>
<name>A0A8T1GTP4_9STRA</name>
<organism evidence="2 3">
    <name type="scientific">Phytophthora cactorum</name>
    <dbReference type="NCBI Taxonomy" id="29920"/>
    <lineage>
        <taxon>Eukaryota</taxon>
        <taxon>Sar</taxon>
        <taxon>Stramenopiles</taxon>
        <taxon>Oomycota</taxon>
        <taxon>Peronosporomycetes</taxon>
        <taxon>Peronosporales</taxon>
        <taxon>Peronosporaceae</taxon>
        <taxon>Phytophthora</taxon>
    </lineage>
</organism>
<protein>
    <recommendedName>
        <fullName evidence="1">SET domain-containing protein</fullName>
    </recommendedName>
</protein>
<gene>
    <name evidence="2" type="ORF">PC129_g25210</name>
</gene>
<dbReference type="SUPFAM" id="SSF82199">
    <property type="entry name" value="SET domain"/>
    <property type="match status" value="1"/>
</dbReference>
<dbReference type="InterPro" id="IPR046341">
    <property type="entry name" value="SET_dom_sf"/>
</dbReference>
<comment type="caution">
    <text evidence="2">The sequence shown here is derived from an EMBL/GenBank/DDBJ whole genome shotgun (WGS) entry which is preliminary data.</text>
</comment>
<dbReference type="Pfam" id="PF00856">
    <property type="entry name" value="SET"/>
    <property type="match status" value="1"/>
</dbReference>
<proteinExistence type="predicted"/>
<dbReference type="AlphaFoldDB" id="A0A8T1GTP4"/>
<dbReference type="InterPro" id="IPR001214">
    <property type="entry name" value="SET_dom"/>
</dbReference>
<evidence type="ECO:0000259" key="1">
    <source>
        <dbReference type="PROSITE" id="PS50280"/>
    </source>
</evidence>
<dbReference type="PANTHER" id="PTHR12197">
    <property type="entry name" value="HISTONE-LYSINE N-METHYLTRANSFERASE SMYD"/>
    <property type="match status" value="1"/>
</dbReference>
<evidence type="ECO:0000313" key="3">
    <source>
        <dbReference type="Proteomes" id="UP000760860"/>
    </source>
</evidence>
<dbReference type="EMBL" id="RCMV01005286">
    <property type="protein sequence ID" value="KAG3188154.1"/>
    <property type="molecule type" value="Genomic_DNA"/>
</dbReference>
<dbReference type="GO" id="GO:0005634">
    <property type="term" value="C:nucleus"/>
    <property type="evidence" value="ECO:0007669"/>
    <property type="project" value="TreeGrafter"/>
</dbReference>
<feature type="domain" description="SET" evidence="1">
    <location>
        <begin position="1"/>
        <end position="93"/>
    </location>
</feature>